<comment type="caution">
    <text evidence="2">The sequence shown here is derived from an EMBL/GenBank/DDBJ whole genome shotgun (WGS) entry which is preliminary data.</text>
</comment>
<feature type="chain" id="PRO_5047253952" evidence="1">
    <location>
        <begin position="26"/>
        <end position="174"/>
    </location>
</feature>
<evidence type="ECO:0000256" key="1">
    <source>
        <dbReference type="SAM" id="SignalP"/>
    </source>
</evidence>
<reference evidence="2" key="1">
    <citation type="submission" date="2022-05" db="EMBL/GenBank/DDBJ databases">
        <authorList>
            <person name="Jo J.-H."/>
            <person name="Im W.-T."/>
        </authorList>
    </citation>
    <scope>NUCLEOTIDE SEQUENCE</scope>
    <source>
        <strain evidence="2">RG327</strain>
    </source>
</reference>
<feature type="signal peptide" evidence="1">
    <location>
        <begin position="1"/>
        <end position="25"/>
    </location>
</feature>
<protein>
    <submittedName>
        <fullName evidence="2">DUF4402 domain-containing protein</fullName>
    </submittedName>
</protein>
<evidence type="ECO:0000313" key="3">
    <source>
        <dbReference type="Proteomes" id="UP001165343"/>
    </source>
</evidence>
<organism evidence="2 3">
    <name type="scientific">Sphingomonas anseongensis</name>
    <dbReference type="NCBI Taxonomy" id="2908207"/>
    <lineage>
        <taxon>Bacteria</taxon>
        <taxon>Pseudomonadati</taxon>
        <taxon>Pseudomonadota</taxon>
        <taxon>Alphaproteobacteria</taxon>
        <taxon>Sphingomonadales</taxon>
        <taxon>Sphingomonadaceae</taxon>
        <taxon>Sphingomonas</taxon>
    </lineage>
</organism>
<dbReference type="EMBL" id="JAMGBC010000001">
    <property type="protein sequence ID" value="MCL6679451.1"/>
    <property type="molecule type" value="Genomic_DNA"/>
</dbReference>
<dbReference type="InterPro" id="IPR025514">
    <property type="entry name" value="DUF4402"/>
</dbReference>
<name>A0ABT0RGS7_9SPHN</name>
<sequence length="174" mass="17528">MKRLGYPITTASAALLLAAPAPLLAATPAAQADAGAIVLRPLSLLKKTNMDFGTLATSPVAGTATINAVTGAVTTTGGVTALPIGTAPSAAAFVGAGSRNAPYQIRIPKVPVTLTRVGGTETMTVTNWTLDGPSNRKVGVNQAFEFHVGGQLIVAANQAGGTYVGTFDVTVHYP</sequence>
<evidence type="ECO:0000313" key="2">
    <source>
        <dbReference type="EMBL" id="MCL6679451.1"/>
    </source>
</evidence>
<gene>
    <name evidence="2" type="ORF">LZ519_09030</name>
</gene>
<proteinExistence type="predicted"/>
<accession>A0ABT0RGS7</accession>
<dbReference type="RefSeq" id="WP_249868347.1">
    <property type="nucleotide sequence ID" value="NZ_JAMGBC010000001.1"/>
</dbReference>
<dbReference type="Proteomes" id="UP001165343">
    <property type="component" value="Unassembled WGS sequence"/>
</dbReference>
<dbReference type="Pfam" id="PF14352">
    <property type="entry name" value="DUF4402"/>
    <property type="match status" value="1"/>
</dbReference>
<keyword evidence="1" id="KW-0732">Signal</keyword>
<keyword evidence="3" id="KW-1185">Reference proteome</keyword>